<keyword evidence="3 12" id="KW-0964">Secreted</keyword>
<feature type="disulfide bond" evidence="10">
    <location>
        <begin position="182"/>
        <end position="258"/>
    </location>
</feature>
<protein>
    <recommendedName>
        <fullName evidence="12">Phospholipase A2</fullName>
        <ecNumber evidence="12">3.1.1.4</ecNumber>
    </recommendedName>
</protein>
<dbReference type="GO" id="GO:0005576">
    <property type="term" value="C:extracellular region"/>
    <property type="evidence" value="ECO:0007669"/>
    <property type="project" value="UniProtKB-SubCell"/>
</dbReference>
<evidence type="ECO:0000256" key="4">
    <source>
        <dbReference type="ARBA" id="ARBA00023157"/>
    </source>
</evidence>
<dbReference type="InterPro" id="IPR001211">
    <property type="entry name" value="PLA2"/>
</dbReference>
<dbReference type="GO" id="GO:0036151">
    <property type="term" value="P:phosphatidylcholine acyl-chain remodeling"/>
    <property type="evidence" value="ECO:0007669"/>
    <property type="project" value="Ensembl"/>
</dbReference>
<keyword evidence="15" id="KW-1185">Reference proteome</keyword>
<evidence type="ECO:0000256" key="12">
    <source>
        <dbReference type="RuleBase" id="RU361236"/>
    </source>
</evidence>
<reference evidence="14" key="3">
    <citation type="submission" date="2025-08" db="UniProtKB">
        <authorList>
            <consortium name="Ensembl"/>
        </authorList>
    </citation>
    <scope>IDENTIFICATION</scope>
    <source>
        <strain evidence="14">17573</strain>
    </source>
</reference>
<keyword evidence="9 12" id="KW-0106">Calcium</keyword>
<dbReference type="PROSITE" id="PS00118">
    <property type="entry name" value="PA2_HIS"/>
    <property type="match status" value="1"/>
</dbReference>
<dbReference type="GO" id="GO:0036152">
    <property type="term" value="P:phosphatidylethanolamine acyl-chain remodeling"/>
    <property type="evidence" value="ECO:0007669"/>
    <property type="project" value="Ensembl"/>
</dbReference>
<organism evidence="14 15">
    <name type="scientific">Macaca mulatta</name>
    <name type="common">Rhesus macaque</name>
    <dbReference type="NCBI Taxonomy" id="9544"/>
    <lineage>
        <taxon>Eukaryota</taxon>
        <taxon>Metazoa</taxon>
        <taxon>Chordata</taxon>
        <taxon>Craniata</taxon>
        <taxon>Vertebrata</taxon>
        <taxon>Euteleostomi</taxon>
        <taxon>Mammalia</taxon>
        <taxon>Eutheria</taxon>
        <taxon>Euarchontoglires</taxon>
        <taxon>Primates</taxon>
        <taxon>Haplorrhini</taxon>
        <taxon>Catarrhini</taxon>
        <taxon>Cercopithecidae</taxon>
        <taxon>Cercopithecinae</taxon>
        <taxon>Macaca</taxon>
    </lineage>
</organism>
<keyword evidence="12" id="KW-0443">Lipid metabolism</keyword>
<keyword evidence="9" id="KW-0479">Metal-binding</keyword>
<reference evidence="15" key="1">
    <citation type="journal article" date="2007" name="Science">
        <title>Evolutionary and biomedical insights from the rhesus macaque genome.</title>
        <authorList>
            <person name="Gibbs R.A."/>
            <person name="Rogers J."/>
            <person name="Katze M.G."/>
            <person name="Bumgarner R."/>
            <person name="Weinstock G.M."/>
            <person name="Mardis E.R."/>
            <person name="Remington K.A."/>
            <person name="Strausberg R.L."/>
            <person name="Venter J.C."/>
            <person name="Wilson R.K."/>
            <person name="Batzer M.A."/>
            <person name="Bustamante C.D."/>
            <person name="Eichler E.E."/>
            <person name="Hahn M.W."/>
            <person name="Hardison R.C."/>
            <person name="Makova K.D."/>
            <person name="Miller W."/>
            <person name="Milosavljevic A."/>
            <person name="Palermo R.E."/>
            <person name="Siepel A."/>
            <person name="Sikela J.M."/>
            <person name="Attaway T."/>
            <person name="Bell S."/>
            <person name="Bernard K.E."/>
            <person name="Buhay C.J."/>
            <person name="Chandrabose M.N."/>
            <person name="Dao M."/>
            <person name="Davis C."/>
            <person name="Delehaunty K.D."/>
            <person name="Ding Y."/>
            <person name="Dinh H.H."/>
            <person name="Dugan-Rocha S."/>
            <person name="Fulton L.A."/>
            <person name="Gabisi R.A."/>
            <person name="Garner T.T."/>
            <person name="Godfrey J."/>
            <person name="Hawes A.C."/>
            <person name="Hernandez J."/>
            <person name="Hines S."/>
            <person name="Holder M."/>
            <person name="Hume J."/>
            <person name="Jhangiani S.N."/>
            <person name="Joshi V."/>
            <person name="Khan Z.M."/>
            <person name="Kirkness E.F."/>
            <person name="Cree A."/>
            <person name="Fowler R.G."/>
            <person name="Lee S."/>
            <person name="Lewis L.R."/>
            <person name="Li Z."/>
            <person name="Liu Y.-S."/>
            <person name="Moore S.M."/>
            <person name="Muzny D."/>
            <person name="Nazareth L.V."/>
            <person name="Ngo D.N."/>
            <person name="Okwuonu G.O."/>
            <person name="Pai G."/>
            <person name="Parker D."/>
            <person name="Paul H.A."/>
            <person name="Pfannkoch C."/>
            <person name="Pohl C.S."/>
            <person name="Rogers Y.-H.C."/>
            <person name="Ruiz S.J."/>
            <person name="Sabo A."/>
            <person name="Santibanez J."/>
            <person name="Schneider B.W."/>
            <person name="Smith S.M."/>
            <person name="Sodergren E."/>
            <person name="Svatek A.F."/>
            <person name="Utterback T.R."/>
            <person name="Vattathil S."/>
            <person name="Warren W."/>
            <person name="White C.S."/>
            <person name="Chinwalla A.T."/>
            <person name="Feng Y."/>
            <person name="Halpern A.L."/>
            <person name="Hillier L.W."/>
            <person name="Huang X."/>
            <person name="Minx P."/>
            <person name="Nelson J.O."/>
            <person name="Pepin K.H."/>
            <person name="Qin X."/>
            <person name="Sutton G.G."/>
            <person name="Venter E."/>
            <person name="Walenz B.P."/>
            <person name="Wallis J.W."/>
            <person name="Worley K.C."/>
            <person name="Yang S.-P."/>
            <person name="Jones S.M."/>
            <person name="Marra M.A."/>
            <person name="Rocchi M."/>
            <person name="Schein J.E."/>
            <person name="Baertsch R."/>
            <person name="Clarke L."/>
            <person name="Csuros M."/>
            <person name="Glasscock J."/>
            <person name="Harris R.A."/>
            <person name="Havlak P."/>
            <person name="Jackson A.R."/>
            <person name="Jiang H."/>
            <person name="Liu Y."/>
            <person name="Messina D.N."/>
            <person name="Shen Y."/>
            <person name="Song H.X.-Z."/>
            <person name="Wylie T."/>
            <person name="Zhang L."/>
            <person name="Birney E."/>
            <person name="Han K."/>
            <person name="Konkel M.K."/>
            <person name="Lee J."/>
            <person name="Smit A.F.A."/>
            <person name="Ullmer B."/>
            <person name="Wang H."/>
            <person name="Xing J."/>
            <person name="Burhans R."/>
            <person name="Cheng Z."/>
            <person name="Karro J.E."/>
            <person name="Ma J."/>
            <person name="Raney B."/>
            <person name="She X."/>
            <person name="Cox M.J."/>
            <person name="Demuth J.P."/>
            <person name="Dumas L.J."/>
            <person name="Han S.-G."/>
            <person name="Hopkins J."/>
            <person name="Karimpour-Fard A."/>
            <person name="Kim Y.H."/>
            <person name="Pollack J.R."/>
            <person name="Vinar T."/>
            <person name="Addo-Quaye C."/>
            <person name="Degenhardt J."/>
            <person name="Denby A."/>
            <person name="Hubisz M.J."/>
            <person name="Indap A."/>
            <person name="Kosiol C."/>
            <person name="Lahn B.T."/>
            <person name="Lawson H.A."/>
            <person name="Marklein A."/>
            <person name="Nielsen R."/>
            <person name="Vallender E.J."/>
            <person name="Clark A.G."/>
            <person name="Ferguson B."/>
            <person name="Hernandez R.D."/>
            <person name="Hirani K."/>
            <person name="Kehrer-Sawatzki H."/>
            <person name="Kolb J."/>
            <person name="Patil S."/>
            <person name="Pu L.-L."/>
            <person name="Ren Y."/>
            <person name="Smith D.G."/>
            <person name="Wheeler D.A."/>
            <person name="Schenck I."/>
            <person name="Ball E.V."/>
            <person name="Chen R."/>
            <person name="Cooper D.N."/>
            <person name="Giardine B."/>
            <person name="Hsu F."/>
            <person name="Kent W.J."/>
            <person name="Lesk A."/>
            <person name="Nelson D.L."/>
            <person name="O'brien W.E."/>
            <person name="Pruefer K."/>
            <person name="Stenson P.D."/>
            <person name="Wallace J.C."/>
            <person name="Ke H."/>
            <person name="Liu X.-M."/>
            <person name="Wang P."/>
            <person name="Xiang A.P."/>
            <person name="Yang F."/>
            <person name="Barber G.P."/>
            <person name="Haussler D."/>
            <person name="Karolchik D."/>
            <person name="Kern A.D."/>
            <person name="Kuhn R.M."/>
            <person name="Smith K.E."/>
            <person name="Zwieg A.S."/>
        </authorList>
    </citation>
    <scope>NUCLEOTIDE SEQUENCE [LARGE SCALE GENOMIC DNA]</scope>
    <source>
        <strain evidence="15">17573</strain>
    </source>
</reference>
<dbReference type="InParanoid" id="A0A5F7ZYP6"/>
<dbReference type="InterPro" id="IPR036444">
    <property type="entry name" value="PLipase_A2_dom_sf"/>
</dbReference>
<dbReference type="SUPFAM" id="SSF48619">
    <property type="entry name" value="Phospholipase A2, PLA2"/>
    <property type="match status" value="1"/>
</dbReference>
<dbReference type="Proteomes" id="UP000006718">
    <property type="component" value="Chromosome 1"/>
</dbReference>
<dbReference type="InterPro" id="IPR016090">
    <property type="entry name" value="PLA2-like_dom"/>
</dbReference>
<comment type="catalytic activity">
    <reaction evidence="7">
        <text>1-hexadecanoyl-2-(9Z,12Z-octadecadienoyl)-sn-glycero-3-phosphoethanolamine + H2O = 1-hexadecanoyl-sn-glycero-3-phosphoethanolamine + (9Z,12Z)-octadecadienoate + H(+)</text>
        <dbReference type="Rhea" id="RHEA:40815"/>
        <dbReference type="ChEBI" id="CHEBI:15377"/>
        <dbReference type="ChEBI" id="CHEBI:15378"/>
        <dbReference type="ChEBI" id="CHEBI:30245"/>
        <dbReference type="ChEBI" id="CHEBI:73004"/>
        <dbReference type="ChEBI" id="CHEBI:73008"/>
    </reaction>
    <physiologicalReaction direction="left-to-right" evidence="7">
        <dbReference type="Rhea" id="RHEA:40816"/>
    </physiologicalReaction>
</comment>
<reference evidence="14" key="4">
    <citation type="submission" date="2025-09" db="UniProtKB">
        <authorList>
            <consortium name="Ensembl"/>
        </authorList>
    </citation>
    <scope>IDENTIFICATION</scope>
    <source>
        <strain evidence="14">17573</strain>
    </source>
</reference>
<dbReference type="ExpressionAtlas" id="A0A5F7ZYP6">
    <property type="expression patterns" value="baseline"/>
</dbReference>
<feature type="binding site" evidence="9">
    <location>
        <position position="164"/>
    </location>
    <ligand>
        <name>Ca(2+)</name>
        <dbReference type="ChEBI" id="CHEBI:29108"/>
    </ligand>
</feature>
<comment type="catalytic activity">
    <reaction evidence="5">
        <text>a 1,2-diacyl-sn-glycero-3-phosphocholine + H2O = a 1-acyl-sn-glycero-3-phosphocholine + a fatty acid + H(+)</text>
        <dbReference type="Rhea" id="RHEA:15801"/>
        <dbReference type="ChEBI" id="CHEBI:15377"/>
        <dbReference type="ChEBI" id="CHEBI:15378"/>
        <dbReference type="ChEBI" id="CHEBI:28868"/>
        <dbReference type="ChEBI" id="CHEBI:57643"/>
        <dbReference type="ChEBI" id="CHEBI:58168"/>
        <dbReference type="EC" id="3.1.1.4"/>
    </reaction>
    <physiologicalReaction direction="left-to-right" evidence="5">
        <dbReference type="Rhea" id="RHEA:15802"/>
    </physiologicalReaction>
</comment>
<dbReference type="Pfam" id="PF00068">
    <property type="entry name" value="Phospholip_A2_1"/>
    <property type="match status" value="1"/>
</dbReference>
<feature type="binding site" evidence="9">
    <location>
        <position position="162"/>
    </location>
    <ligand>
        <name>Ca(2+)</name>
        <dbReference type="ChEBI" id="CHEBI:29108"/>
    </ligand>
</feature>
<feature type="disulfide bond" evidence="10">
    <location>
        <begin position="161"/>
        <end position="177"/>
    </location>
</feature>
<comment type="catalytic activity">
    <reaction evidence="6">
        <text>1-hexadecanoyl-2-(9Z-octadecenoyl)-sn-glycero-3-phosphocholine + H2O = 1-hexadecanoyl-sn-glycero-3-phosphocholine + (9Z)-octadecenoate + H(+)</text>
        <dbReference type="Rhea" id="RHEA:38779"/>
        <dbReference type="ChEBI" id="CHEBI:15377"/>
        <dbReference type="ChEBI" id="CHEBI:15378"/>
        <dbReference type="ChEBI" id="CHEBI:30823"/>
        <dbReference type="ChEBI" id="CHEBI:72998"/>
        <dbReference type="ChEBI" id="CHEBI:73001"/>
    </reaction>
    <physiologicalReaction direction="left-to-right" evidence="6">
        <dbReference type="Rhea" id="RHEA:38780"/>
    </physiologicalReaction>
</comment>
<dbReference type="GO" id="GO:0050482">
    <property type="term" value="P:arachidonate secretion"/>
    <property type="evidence" value="ECO:0007669"/>
    <property type="project" value="InterPro"/>
</dbReference>
<dbReference type="VEuPathDB" id="HostDB:ENSMMUG00000049733"/>
<dbReference type="Ensembl" id="ENSMMUT00000095311.1">
    <property type="protein sequence ID" value="ENSMMUP00000070261.1"/>
    <property type="gene ID" value="ENSMMUG00000049733.1"/>
</dbReference>
<dbReference type="FunCoup" id="A0A5F7ZYP6">
    <property type="interactions" value="455"/>
</dbReference>
<dbReference type="FunFam" id="1.20.90.10:FF:000001">
    <property type="entry name" value="Basic phospholipase A2 homolog"/>
    <property type="match status" value="1"/>
</dbReference>
<accession>A0A5F7ZYP6</accession>
<gene>
    <name evidence="14" type="primary">PLA2G2F</name>
</gene>
<dbReference type="GO" id="GO:0016042">
    <property type="term" value="P:lipid catabolic process"/>
    <property type="evidence" value="ECO:0007669"/>
    <property type="project" value="InterPro"/>
</dbReference>
<dbReference type="STRING" id="9544.ENSMMUP00000070261"/>
<proteinExistence type="inferred from homology"/>
<dbReference type="PANTHER" id="PTHR11716:SF8">
    <property type="entry name" value="GROUP IIF SECRETORY PHOSPHOLIPASE A2"/>
    <property type="match status" value="1"/>
</dbReference>
<evidence type="ECO:0000256" key="5">
    <source>
        <dbReference type="ARBA" id="ARBA00023422"/>
    </source>
</evidence>
<evidence type="ECO:0000256" key="8">
    <source>
        <dbReference type="PIRSR" id="PIRSR601211-1"/>
    </source>
</evidence>
<keyword evidence="4 10" id="KW-1015">Disulfide bond</keyword>
<evidence type="ECO:0000259" key="13">
    <source>
        <dbReference type="SMART" id="SM00085"/>
    </source>
</evidence>
<feature type="active site" evidence="8">
    <location>
        <position position="227"/>
    </location>
</feature>
<dbReference type="PRINTS" id="PR00389">
    <property type="entry name" value="PHPHLIPASEA2"/>
</dbReference>
<evidence type="ECO:0000256" key="10">
    <source>
        <dbReference type="PIRSR" id="PIRSR601211-3"/>
    </source>
</evidence>
<feature type="domain" description="Phospholipase A2-like central" evidence="13">
    <location>
        <begin position="134"/>
        <end position="252"/>
    </location>
</feature>
<comment type="cofactor">
    <cofactor evidence="9">
        <name>Ca(2+)</name>
        <dbReference type="ChEBI" id="CHEBI:29108"/>
    </cofactor>
    <text evidence="9">Binds 1 Ca(2+) ion per subunit.</text>
</comment>
<dbReference type="GO" id="GO:0036148">
    <property type="term" value="P:phosphatidylglycerol acyl-chain remodeling"/>
    <property type="evidence" value="ECO:0007669"/>
    <property type="project" value="Ensembl"/>
</dbReference>
<evidence type="ECO:0000313" key="15">
    <source>
        <dbReference type="Proteomes" id="UP000006718"/>
    </source>
</evidence>
<dbReference type="AlphaFoldDB" id="A0A5F7ZYP6"/>
<evidence type="ECO:0000256" key="9">
    <source>
        <dbReference type="PIRSR" id="PIRSR601211-2"/>
    </source>
</evidence>
<dbReference type="GO" id="GO:0036150">
    <property type="term" value="P:phosphatidylserine acyl-chain remodeling"/>
    <property type="evidence" value="ECO:0007669"/>
    <property type="project" value="Ensembl"/>
</dbReference>
<evidence type="ECO:0000313" key="14">
    <source>
        <dbReference type="Ensembl" id="ENSMMUP00000070261.1"/>
    </source>
</evidence>
<dbReference type="PANTHER" id="PTHR11716">
    <property type="entry name" value="PHOSPHOLIPASE A2 FAMILY MEMBER"/>
    <property type="match status" value="1"/>
</dbReference>
<comment type="subcellular location">
    <subcellularLocation>
        <location evidence="1 12">Secreted</location>
    </subcellularLocation>
</comment>
<evidence type="ECO:0000256" key="6">
    <source>
        <dbReference type="ARBA" id="ARBA00048699"/>
    </source>
</evidence>
<dbReference type="CDD" id="cd00125">
    <property type="entry name" value="PLA2c"/>
    <property type="match status" value="1"/>
</dbReference>
<evidence type="ECO:0000256" key="7">
    <source>
        <dbReference type="ARBA" id="ARBA00049039"/>
    </source>
</evidence>
<evidence type="ECO:0000256" key="3">
    <source>
        <dbReference type="ARBA" id="ARBA00022525"/>
    </source>
</evidence>
<evidence type="ECO:0000256" key="1">
    <source>
        <dbReference type="ARBA" id="ARBA00004613"/>
    </source>
</evidence>
<dbReference type="GO" id="GO:0005509">
    <property type="term" value="F:calcium ion binding"/>
    <property type="evidence" value="ECO:0007669"/>
    <property type="project" value="InterPro"/>
</dbReference>
<feature type="binding site" evidence="9">
    <location>
        <position position="181"/>
    </location>
    <ligand>
        <name>Ca(2+)</name>
        <dbReference type="ChEBI" id="CHEBI:29108"/>
    </ligand>
</feature>
<evidence type="ECO:0000256" key="11">
    <source>
        <dbReference type="RuleBase" id="RU003654"/>
    </source>
</evidence>
<feature type="binding site" evidence="9">
    <location>
        <position position="160"/>
    </location>
    <ligand>
        <name>Ca(2+)</name>
        <dbReference type="ChEBI" id="CHEBI:29108"/>
    </ligand>
</feature>
<dbReference type="Gene3D" id="1.20.90.10">
    <property type="entry name" value="Phospholipase A2 domain"/>
    <property type="match status" value="1"/>
</dbReference>
<name>A0A5F7ZYP6_MACMU</name>
<dbReference type="SMR" id="A0A5F7ZYP6"/>
<feature type="disulfide bond" evidence="10">
    <location>
        <begin position="211"/>
        <end position="224"/>
    </location>
</feature>
<dbReference type="GeneTree" id="ENSGT00940000161819"/>
<dbReference type="SMART" id="SM00085">
    <property type="entry name" value="PA2c"/>
    <property type="match status" value="1"/>
</dbReference>
<sequence>MTSFQDSLVCAWEVRPETVGFLSWRLMCRGGSCQSGGQGGTRASWLCHLGCAPPGGAGKVLMTALGAATRTSRDIIDDTCHEAQEGSSRSSTARGEGDGLKLQVLSSLRSSLGMKKFFAVAILASSVLSTAHSSLLNLRAMVEAVTGRNAILSFVGYGCYCGLGGRGQPKDEVDWCCHAHDCCYQELFDQGCHPYVDHYDHTIENNTEIVCSDLNKTECDKQTCVCDKNVVLCLMNQTYREEYRSFLNVYCQGPTPNCSIYEPPPEEVT</sequence>
<dbReference type="InterPro" id="IPR033113">
    <property type="entry name" value="PLA2_histidine"/>
</dbReference>
<feature type="disulfide bond" evidence="10">
    <location>
        <begin position="176"/>
        <end position="233"/>
    </location>
</feature>
<feature type="active site" evidence="8">
    <location>
        <position position="180"/>
    </location>
</feature>
<reference evidence="14" key="2">
    <citation type="submission" date="2019-01" db="EMBL/GenBank/DDBJ databases">
        <authorList>
            <person name="Graves T."/>
            <person name="Eichler E.E."/>
            <person name="Wilson R.K."/>
        </authorList>
    </citation>
    <scope>NUCLEOTIDE SEQUENCE [LARGE SCALE GENOMIC DNA]</scope>
    <source>
        <strain evidence="14">17573</strain>
    </source>
</reference>
<dbReference type="GO" id="GO:0047498">
    <property type="term" value="F:calcium-dependent phospholipase A2 activity"/>
    <property type="evidence" value="ECO:0007669"/>
    <property type="project" value="Ensembl"/>
</dbReference>
<keyword evidence="12" id="KW-0378">Hydrolase</keyword>
<comment type="similarity">
    <text evidence="2 11">Belongs to the phospholipase A2 family.</text>
</comment>
<feature type="disulfide bond" evidence="10">
    <location>
        <begin position="183"/>
        <end position="226"/>
    </location>
</feature>
<feature type="disulfide bond" evidence="10">
    <location>
        <begin position="192"/>
        <end position="219"/>
    </location>
</feature>
<dbReference type="EC" id="3.1.1.4" evidence="12"/>
<dbReference type="Bgee" id="ENSMMUG00000049733">
    <property type="expression patterns" value="Expressed in colon and 5 other cell types or tissues"/>
</dbReference>
<evidence type="ECO:0000256" key="2">
    <source>
        <dbReference type="ARBA" id="ARBA00007056"/>
    </source>
</evidence>